<dbReference type="Pfam" id="PF12852">
    <property type="entry name" value="Cupin_6"/>
    <property type="match status" value="1"/>
</dbReference>
<dbReference type="PROSITE" id="PS01124">
    <property type="entry name" value="HTH_ARAC_FAMILY_2"/>
    <property type="match status" value="1"/>
</dbReference>
<dbReference type="GO" id="GO:0043565">
    <property type="term" value="F:sequence-specific DNA binding"/>
    <property type="evidence" value="ECO:0007669"/>
    <property type="project" value="InterPro"/>
</dbReference>
<evidence type="ECO:0000256" key="3">
    <source>
        <dbReference type="ARBA" id="ARBA00023163"/>
    </source>
</evidence>
<dbReference type="SUPFAM" id="SSF46689">
    <property type="entry name" value="Homeodomain-like"/>
    <property type="match status" value="2"/>
</dbReference>
<name>A0A6S6TKM0_9GAMM</name>
<dbReference type="PANTHER" id="PTHR46796">
    <property type="entry name" value="HTH-TYPE TRANSCRIPTIONAL ACTIVATOR RHAS-RELATED"/>
    <property type="match status" value="1"/>
</dbReference>
<proteinExistence type="predicted"/>
<dbReference type="GO" id="GO:0003700">
    <property type="term" value="F:DNA-binding transcription factor activity"/>
    <property type="evidence" value="ECO:0007669"/>
    <property type="project" value="InterPro"/>
</dbReference>
<feature type="domain" description="HTH araC/xylS-type" evidence="4">
    <location>
        <begin position="195"/>
        <end position="293"/>
    </location>
</feature>
<dbReference type="Gene3D" id="1.10.10.60">
    <property type="entry name" value="Homeodomain-like"/>
    <property type="match status" value="2"/>
</dbReference>
<keyword evidence="1" id="KW-0805">Transcription regulation</keyword>
<sequence>MVTTDVLSSVLRLLRFKASVFFHSSQCGSWTIDTSGSGRSTFHLIASGKGLLHLPDQDEAIPLIKGDLVVFPRDAKHRITDSADSHPESLDEACSSEEATGLICGYFDFENPQRNPIINALPDSVIVQGNGVDVDPSLQILVDLMKFETEGEVIGADVVVDKLSEILFIYAVRSFIAKENPKSGVLAALSDVQISRALDAVHDRPAEAWTVEKMAGMAGQSRAAFSKHFSELMDVPPMQYVGQWRMQLAFTDLREGKKTMLDIAESVGYNSEVSFRKAFKQITGITPGVARKAAQSSVVD</sequence>
<protein>
    <recommendedName>
        <fullName evidence="4">HTH araC/xylS-type domain-containing protein</fullName>
    </recommendedName>
</protein>
<accession>A0A6S6TKM0</accession>
<dbReference type="InterPro" id="IPR050204">
    <property type="entry name" value="AraC_XylS_family_regulators"/>
</dbReference>
<evidence type="ECO:0000259" key="4">
    <source>
        <dbReference type="PROSITE" id="PS01124"/>
    </source>
</evidence>
<evidence type="ECO:0000256" key="2">
    <source>
        <dbReference type="ARBA" id="ARBA00023125"/>
    </source>
</evidence>
<dbReference type="AlphaFoldDB" id="A0A6S6TKM0"/>
<reference evidence="5" key="1">
    <citation type="submission" date="2020-01" db="EMBL/GenBank/DDBJ databases">
        <authorList>
            <person name="Meier V. D."/>
            <person name="Meier V D."/>
        </authorList>
    </citation>
    <scope>NUCLEOTIDE SEQUENCE</scope>
    <source>
        <strain evidence="5">HLG_WM_MAG_07</strain>
    </source>
</reference>
<evidence type="ECO:0000256" key="1">
    <source>
        <dbReference type="ARBA" id="ARBA00023015"/>
    </source>
</evidence>
<dbReference type="InterPro" id="IPR032783">
    <property type="entry name" value="AraC_lig"/>
</dbReference>
<gene>
    <name evidence="5" type="ORF">HELGO_WM17498</name>
</gene>
<dbReference type="PANTHER" id="PTHR46796:SF7">
    <property type="entry name" value="ARAC FAMILY TRANSCRIPTIONAL REGULATOR"/>
    <property type="match status" value="1"/>
</dbReference>
<organism evidence="5">
    <name type="scientific">uncultured Thiotrichaceae bacterium</name>
    <dbReference type="NCBI Taxonomy" id="298394"/>
    <lineage>
        <taxon>Bacteria</taxon>
        <taxon>Pseudomonadati</taxon>
        <taxon>Pseudomonadota</taxon>
        <taxon>Gammaproteobacteria</taxon>
        <taxon>Thiotrichales</taxon>
        <taxon>Thiotrichaceae</taxon>
        <taxon>environmental samples</taxon>
    </lineage>
</organism>
<dbReference type="InterPro" id="IPR009057">
    <property type="entry name" value="Homeodomain-like_sf"/>
</dbReference>
<keyword evidence="3" id="KW-0804">Transcription</keyword>
<evidence type="ECO:0000313" key="5">
    <source>
        <dbReference type="EMBL" id="CAA6818747.1"/>
    </source>
</evidence>
<dbReference type="EMBL" id="CACVAY010000086">
    <property type="protein sequence ID" value="CAA6818747.1"/>
    <property type="molecule type" value="Genomic_DNA"/>
</dbReference>
<dbReference type="Pfam" id="PF12833">
    <property type="entry name" value="HTH_18"/>
    <property type="match status" value="1"/>
</dbReference>
<dbReference type="SMART" id="SM00342">
    <property type="entry name" value="HTH_ARAC"/>
    <property type="match status" value="1"/>
</dbReference>
<keyword evidence="2" id="KW-0238">DNA-binding</keyword>
<dbReference type="InterPro" id="IPR018060">
    <property type="entry name" value="HTH_AraC"/>
</dbReference>